<dbReference type="AlphaFoldDB" id="A0A4R2P7N2"/>
<dbReference type="EMBL" id="SLXK01000004">
    <property type="protein sequence ID" value="TCP30913.1"/>
    <property type="molecule type" value="Genomic_DNA"/>
</dbReference>
<evidence type="ECO:0008006" key="4">
    <source>
        <dbReference type="Google" id="ProtNLM"/>
    </source>
</evidence>
<evidence type="ECO:0000313" key="2">
    <source>
        <dbReference type="EMBL" id="TCP30913.1"/>
    </source>
</evidence>
<sequence length="112" mass="13179">MYYNQPNPYNRQFPYNMHGGYPPQGQPPFYPPYQGPQQGFPPFYQQPSPFYHQQQYPQQQFPQGQYPQGQFPPFFTNKDGSFGFDNLTNTMGNVMKGYNTLKQMGSMMSFFK</sequence>
<proteinExistence type="predicted"/>
<evidence type="ECO:0000256" key="1">
    <source>
        <dbReference type="SAM" id="MobiDB-lite"/>
    </source>
</evidence>
<evidence type="ECO:0000313" key="3">
    <source>
        <dbReference type="Proteomes" id="UP000295416"/>
    </source>
</evidence>
<protein>
    <recommendedName>
        <fullName evidence="4">YppG-like protein</fullName>
    </recommendedName>
</protein>
<dbReference type="Proteomes" id="UP000295416">
    <property type="component" value="Unassembled WGS sequence"/>
</dbReference>
<gene>
    <name evidence="2" type="ORF">EV207_10492</name>
</gene>
<comment type="caution">
    <text evidence="2">The sequence shown here is derived from an EMBL/GenBank/DDBJ whole genome shotgun (WGS) entry which is preliminary data.</text>
</comment>
<feature type="region of interest" description="Disordered" evidence="1">
    <location>
        <begin position="14"/>
        <end position="42"/>
    </location>
</feature>
<accession>A0A4R2P7N2</accession>
<reference evidence="2 3" key="1">
    <citation type="submission" date="2019-03" db="EMBL/GenBank/DDBJ databases">
        <title>Genomic Encyclopedia of Type Strains, Phase IV (KMG-IV): sequencing the most valuable type-strain genomes for metagenomic binning, comparative biology and taxonomic classification.</title>
        <authorList>
            <person name="Goeker M."/>
        </authorList>
    </citation>
    <scope>NUCLEOTIDE SEQUENCE [LARGE SCALE GENOMIC DNA]</scope>
    <source>
        <strain evidence="2 3">DSM 19377</strain>
    </source>
</reference>
<keyword evidence="3" id="KW-1185">Reference proteome</keyword>
<feature type="compositionally biased region" description="Pro residues" evidence="1">
    <location>
        <begin position="24"/>
        <end position="34"/>
    </location>
</feature>
<organism evidence="2 3">
    <name type="scientific">Scopulibacillus darangshiensis</name>
    <dbReference type="NCBI Taxonomy" id="442528"/>
    <lineage>
        <taxon>Bacteria</taxon>
        <taxon>Bacillati</taxon>
        <taxon>Bacillota</taxon>
        <taxon>Bacilli</taxon>
        <taxon>Bacillales</taxon>
        <taxon>Sporolactobacillaceae</taxon>
        <taxon>Scopulibacillus</taxon>
    </lineage>
</organism>
<name>A0A4R2P7N2_9BACL</name>